<reference evidence="2" key="1">
    <citation type="journal article" date="2014" name="PLoS ONE">
        <title>Transcriptome-Based Identification of ABC Transporters in the Western Tarnished Plant Bug Lygus hesperus.</title>
        <authorList>
            <person name="Hull J.J."/>
            <person name="Chaney K."/>
            <person name="Geib S.M."/>
            <person name="Fabrick J.A."/>
            <person name="Brent C.S."/>
            <person name="Walsh D."/>
            <person name="Lavine L.C."/>
        </authorList>
    </citation>
    <scope>NUCLEOTIDE SEQUENCE</scope>
</reference>
<feature type="compositionally biased region" description="Polar residues" evidence="1">
    <location>
        <begin position="89"/>
        <end position="100"/>
    </location>
</feature>
<gene>
    <name evidence="2" type="ORF">CM83_103386</name>
</gene>
<proteinExistence type="predicted"/>
<protein>
    <submittedName>
        <fullName evidence="2">Uncharacterized protein</fullName>
    </submittedName>
</protein>
<evidence type="ECO:0000313" key="2">
    <source>
        <dbReference type="EMBL" id="JAG20550.1"/>
    </source>
</evidence>
<sequence length="211" mass="23736">PLQKYFATTSPVFRTESVQLQTVPTVAADRKITTPRRPDISFVTEGLKGIAIIGTDDIDVSSQRNIQAVNVSDPDRNIFSRKPKMPDFPTSTEDQSNNRQPKAGPLDQEMRLLLEEIFHNLTTTARTVNGKNKTDTRKRTQTIDFNFPNVQSQPFDMNNTAVLNKLAKLKIASLEPRNETNYHPSQDKVSNKAVATSFSGNEPFRILTKVF</sequence>
<reference evidence="2" key="2">
    <citation type="submission" date="2014-07" db="EMBL/GenBank/DDBJ databases">
        <authorList>
            <person name="Hull J."/>
        </authorList>
    </citation>
    <scope>NUCLEOTIDE SEQUENCE</scope>
</reference>
<dbReference type="AlphaFoldDB" id="A0A0A9XTT2"/>
<dbReference type="EMBL" id="GBHO01023054">
    <property type="protein sequence ID" value="JAG20550.1"/>
    <property type="molecule type" value="Transcribed_RNA"/>
</dbReference>
<organism evidence="2">
    <name type="scientific">Lygus hesperus</name>
    <name type="common">Western plant bug</name>
    <dbReference type="NCBI Taxonomy" id="30085"/>
    <lineage>
        <taxon>Eukaryota</taxon>
        <taxon>Metazoa</taxon>
        <taxon>Ecdysozoa</taxon>
        <taxon>Arthropoda</taxon>
        <taxon>Hexapoda</taxon>
        <taxon>Insecta</taxon>
        <taxon>Pterygota</taxon>
        <taxon>Neoptera</taxon>
        <taxon>Paraneoptera</taxon>
        <taxon>Hemiptera</taxon>
        <taxon>Heteroptera</taxon>
        <taxon>Panheteroptera</taxon>
        <taxon>Cimicomorpha</taxon>
        <taxon>Miridae</taxon>
        <taxon>Mirini</taxon>
        <taxon>Lygus</taxon>
    </lineage>
</organism>
<name>A0A0A9XTT2_LYGHE</name>
<accession>A0A0A9XTT2</accession>
<feature type="non-terminal residue" evidence="2">
    <location>
        <position position="211"/>
    </location>
</feature>
<feature type="region of interest" description="Disordered" evidence="1">
    <location>
        <begin position="71"/>
        <end position="104"/>
    </location>
</feature>
<feature type="non-terminal residue" evidence="2">
    <location>
        <position position="1"/>
    </location>
</feature>
<evidence type="ECO:0000256" key="1">
    <source>
        <dbReference type="SAM" id="MobiDB-lite"/>
    </source>
</evidence>